<dbReference type="InterPro" id="IPR050428">
    <property type="entry name" value="TCS_sensor_his_kinase"/>
</dbReference>
<feature type="domain" description="Histidine kinase" evidence="11">
    <location>
        <begin position="256"/>
        <end position="471"/>
    </location>
</feature>
<organism evidence="13 14">
    <name type="scientific">Gemmata massiliana</name>
    <dbReference type="NCBI Taxonomy" id="1210884"/>
    <lineage>
        <taxon>Bacteria</taxon>
        <taxon>Pseudomonadati</taxon>
        <taxon>Planctomycetota</taxon>
        <taxon>Planctomycetia</taxon>
        <taxon>Gemmatales</taxon>
        <taxon>Gemmataceae</taxon>
        <taxon>Gemmata</taxon>
    </lineage>
</organism>
<evidence type="ECO:0000256" key="1">
    <source>
        <dbReference type="ARBA" id="ARBA00000085"/>
    </source>
</evidence>
<evidence type="ECO:0000256" key="3">
    <source>
        <dbReference type="ARBA" id="ARBA00012438"/>
    </source>
</evidence>
<dbReference type="Gene3D" id="1.10.287.130">
    <property type="match status" value="1"/>
</dbReference>
<keyword evidence="8" id="KW-1133">Transmembrane helix</keyword>
<dbReference type="PANTHER" id="PTHR45436">
    <property type="entry name" value="SENSOR HISTIDINE KINASE YKOH"/>
    <property type="match status" value="1"/>
</dbReference>
<dbReference type="Pfam" id="PF02518">
    <property type="entry name" value="HATPase_c"/>
    <property type="match status" value="1"/>
</dbReference>
<comment type="catalytic activity">
    <reaction evidence="1">
        <text>ATP + protein L-histidine = ADP + protein N-phospho-L-histidine.</text>
        <dbReference type="EC" id="2.7.13.3"/>
    </reaction>
</comment>
<keyword evidence="6" id="KW-0812">Transmembrane</keyword>
<feature type="domain" description="HAMP" evidence="12">
    <location>
        <begin position="196"/>
        <end position="248"/>
    </location>
</feature>
<evidence type="ECO:0000256" key="4">
    <source>
        <dbReference type="ARBA" id="ARBA00022553"/>
    </source>
</evidence>
<dbReference type="SUPFAM" id="SSF47384">
    <property type="entry name" value="Homodimeric domain of signal transducing histidine kinase"/>
    <property type="match status" value="1"/>
</dbReference>
<dbReference type="SMART" id="SM00387">
    <property type="entry name" value="HATPase_c"/>
    <property type="match status" value="1"/>
</dbReference>
<dbReference type="GO" id="GO:0000155">
    <property type="term" value="F:phosphorelay sensor kinase activity"/>
    <property type="evidence" value="ECO:0007669"/>
    <property type="project" value="InterPro"/>
</dbReference>
<name>A0A6P2D597_9BACT</name>
<accession>A0A6P2D597</accession>
<dbReference type="InterPro" id="IPR004358">
    <property type="entry name" value="Sig_transdc_His_kin-like_C"/>
</dbReference>
<dbReference type="InterPro" id="IPR003661">
    <property type="entry name" value="HisK_dim/P_dom"/>
</dbReference>
<dbReference type="SMART" id="SM00304">
    <property type="entry name" value="HAMP"/>
    <property type="match status" value="1"/>
</dbReference>
<dbReference type="SUPFAM" id="SSF55874">
    <property type="entry name" value="ATPase domain of HSP90 chaperone/DNA topoisomerase II/histidine kinase"/>
    <property type="match status" value="1"/>
</dbReference>
<dbReference type="InterPro" id="IPR036097">
    <property type="entry name" value="HisK_dim/P_sf"/>
</dbReference>
<dbReference type="Gene3D" id="3.30.565.10">
    <property type="entry name" value="Histidine kinase-like ATPase, C-terminal domain"/>
    <property type="match status" value="1"/>
</dbReference>
<evidence type="ECO:0000256" key="9">
    <source>
        <dbReference type="ARBA" id="ARBA00023012"/>
    </source>
</evidence>
<evidence type="ECO:0000313" key="14">
    <source>
        <dbReference type="Proteomes" id="UP000464178"/>
    </source>
</evidence>
<dbReference type="InterPro" id="IPR003660">
    <property type="entry name" value="HAMP_dom"/>
</dbReference>
<proteinExistence type="predicted"/>
<keyword evidence="5" id="KW-0808">Transferase</keyword>
<dbReference type="AlphaFoldDB" id="A0A6P2D597"/>
<dbReference type="PRINTS" id="PR00344">
    <property type="entry name" value="BCTRLSENSOR"/>
</dbReference>
<dbReference type="InterPro" id="IPR003594">
    <property type="entry name" value="HATPase_dom"/>
</dbReference>
<evidence type="ECO:0000256" key="7">
    <source>
        <dbReference type="ARBA" id="ARBA00022777"/>
    </source>
</evidence>
<dbReference type="CDD" id="cd06225">
    <property type="entry name" value="HAMP"/>
    <property type="match status" value="1"/>
</dbReference>
<dbReference type="PROSITE" id="PS50109">
    <property type="entry name" value="HIS_KIN"/>
    <property type="match status" value="1"/>
</dbReference>
<dbReference type="RefSeq" id="WP_162669702.1">
    <property type="nucleotide sequence ID" value="NZ_LR593886.1"/>
</dbReference>
<evidence type="ECO:0000256" key="6">
    <source>
        <dbReference type="ARBA" id="ARBA00022692"/>
    </source>
</evidence>
<reference evidence="13 14" key="1">
    <citation type="submission" date="2019-05" db="EMBL/GenBank/DDBJ databases">
        <authorList>
            <consortium name="Science for Life Laboratories"/>
        </authorList>
    </citation>
    <scope>NUCLEOTIDE SEQUENCE [LARGE SCALE GENOMIC DNA]</scope>
    <source>
        <strain evidence="13">Soil9</strain>
    </source>
</reference>
<evidence type="ECO:0000259" key="11">
    <source>
        <dbReference type="PROSITE" id="PS50109"/>
    </source>
</evidence>
<dbReference type="Gene3D" id="6.10.340.10">
    <property type="match status" value="1"/>
</dbReference>
<evidence type="ECO:0000256" key="8">
    <source>
        <dbReference type="ARBA" id="ARBA00022989"/>
    </source>
</evidence>
<dbReference type="InterPro" id="IPR036890">
    <property type="entry name" value="HATPase_C_sf"/>
</dbReference>
<dbReference type="KEGG" id="gms:SOIL9_24500"/>
<sequence>MTLTTRLSLFFLAALAAVLVAFSAALYVLAHRHLTRQLDDRLESTSRALASAAEIKPDGVEWEPEARPFPFTSSPFGDELRWSVAAEGGSIVDQSTQDDARELLAEADAGFRTGHRNPRRLERAGRAWQATRIRLAPEPTSRPVPLKHGKFSALVVTVAVPLDPVHSTLRTLAATLTGLTLAVLGVALVTSRAVCRRALAPVTRMAEAAHAMGTDLAERLPDARSTDELANLTGAFNGLLDRLAEAFERERRFAGEASHQLRTPLTALIGQIEVALRRDRTPEEYHRVLGSVLDQAGRLRRVIEALLFLARSEADARLPGVERIDLTAWTDSRLKERAESSRSADLIFAPTAGEIPVAIHPDLFGELFDAVLDNALKYSAPGTTVTVRTGRDAKGARVEIEDHGCGIAPNEVPHLFRPFFRSEIARRRGIPGVGLGLAVAARIASALGGSIDVQSEFGHGCRVAIRLPHSPIHIMTENEVSTGEAR</sequence>
<keyword evidence="4" id="KW-0597">Phosphoprotein</keyword>
<keyword evidence="9" id="KW-0902">Two-component regulatory system</keyword>
<comment type="subcellular location">
    <subcellularLocation>
        <location evidence="2">Membrane</location>
    </subcellularLocation>
</comment>
<keyword evidence="14" id="KW-1185">Reference proteome</keyword>
<dbReference type="GO" id="GO:0005886">
    <property type="term" value="C:plasma membrane"/>
    <property type="evidence" value="ECO:0007669"/>
    <property type="project" value="TreeGrafter"/>
</dbReference>
<dbReference type="Pfam" id="PF00512">
    <property type="entry name" value="HisKA"/>
    <property type="match status" value="1"/>
</dbReference>
<dbReference type="EMBL" id="LR593886">
    <property type="protein sequence ID" value="VTR95264.1"/>
    <property type="molecule type" value="Genomic_DNA"/>
</dbReference>
<dbReference type="SMART" id="SM00388">
    <property type="entry name" value="HisKA"/>
    <property type="match status" value="1"/>
</dbReference>
<dbReference type="EC" id="2.7.13.3" evidence="3"/>
<dbReference type="InterPro" id="IPR005467">
    <property type="entry name" value="His_kinase_dom"/>
</dbReference>
<evidence type="ECO:0000256" key="5">
    <source>
        <dbReference type="ARBA" id="ARBA00022679"/>
    </source>
</evidence>
<dbReference type="PROSITE" id="PS50885">
    <property type="entry name" value="HAMP"/>
    <property type="match status" value="1"/>
</dbReference>
<evidence type="ECO:0000256" key="2">
    <source>
        <dbReference type="ARBA" id="ARBA00004370"/>
    </source>
</evidence>
<dbReference type="PANTHER" id="PTHR45436:SF5">
    <property type="entry name" value="SENSOR HISTIDINE KINASE TRCS"/>
    <property type="match status" value="1"/>
</dbReference>
<protein>
    <recommendedName>
        <fullName evidence="3">histidine kinase</fullName>
        <ecNumber evidence="3">2.7.13.3</ecNumber>
    </recommendedName>
</protein>
<keyword evidence="7 13" id="KW-0418">Kinase</keyword>
<dbReference type="Pfam" id="PF00672">
    <property type="entry name" value="HAMP"/>
    <property type="match status" value="1"/>
</dbReference>
<dbReference type="Proteomes" id="UP000464178">
    <property type="component" value="Chromosome"/>
</dbReference>
<gene>
    <name evidence="13" type="ORF">SOIL9_24500</name>
</gene>
<dbReference type="CDD" id="cd00082">
    <property type="entry name" value="HisKA"/>
    <property type="match status" value="1"/>
</dbReference>
<evidence type="ECO:0000256" key="10">
    <source>
        <dbReference type="ARBA" id="ARBA00023136"/>
    </source>
</evidence>
<evidence type="ECO:0000313" key="13">
    <source>
        <dbReference type="EMBL" id="VTR95264.1"/>
    </source>
</evidence>
<keyword evidence="10" id="KW-0472">Membrane</keyword>
<evidence type="ECO:0000259" key="12">
    <source>
        <dbReference type="PROSITE" id="PS50885"/>
    </source>
</evidence>